<reference evidence="3 4" key="1">
    <citation type="submission" date="2019-09" db="EMBL/GenBank/DDBJ databases">
        <title>Genome Sequence of Larkinella sp MA1.</title>
        <authorList>
            <person name="Srinivasan S."/>
        </authorList>
    </citation>
    <scope>NUCLEOTIDE SEQUENCE [LARGE SCALE GENOMIC DNA]</scope>
    <source>
        <strain evidence="3 4">MA1</strain>
    </source>
</reference>
<keyword evidence="4" id="KW-1185">Reference proteome</keyword>
<keyword evidence="2" id="KW-1133">Transmembrane helix</keyword>
<evidence type="ECO:0000313" key="3">
    <source>
        <dbReference type="EMBL" id="KAA9341185.1"/>
    </source>
</evidence>
<evidence type="ECO:0000313" key="4">
    <source>
        <dbReference type="Proteomes" id="UP000326344"/>
    </source>
</evidence>
<dbReference type="AlphaFoldDB" id="A0A5N1J545"/>
<dbReference type="RefSeq" id="WP_150881593.1">
    <property type="nucleotide sequence ID" value="NZ_VTWS01000013.1"/>
</dbReference>
<keyword evidence="2" id="KW-0812">Transmembrane</keyword>
<feature type="transmembrane region" description="Helical" evidence="2">
    <location>
        <begin position="6"/>
        <end position="25"/>
    </location>
</feature>
<gene>
    <name evidence="3" type="ORF">F0P93_30590</name>
</gene>
<dbReference type="EMBL" id="VTWS01000013">
    <property type="protein sequence ID" value="KAA9341185.1"/>
    <property type="molecule type" value="Genomic_DNA"/>
</dbReference>
<keyword evidence="2" id="KW-0472">Membrane</keyword>
<name>A0A5N1J545_9BACT</name>
<sequence length="216" mass="23399">MFSQYTWGDFFLVVGVAALVYYAFVGWKFYREDIRDFFSSKSTKPANTPIVAPSDEDEDLSEFIDVTTYQGAPAKAGALAEPTPVVPAPVQPAAHQSVSSTPVSAATEVEEAIEADDSEPVEPENEEENEEVDLAEAPVLEASADDGFLLPMGGIFEPQGEQDLNRVIEAAQDLEKQPDGTAVAKTTGERKSTLLADVINNQRPKSMAEILSQSKR</sequence>
<protein>
    <submittedName>
        <fullName evidence="3">Uncharacterized protein</fullName>
    </submittedName>
</protein>
<comment type="caution">
    <text evidence="3">The sequence shown here is derived from an EMBL/GenBank/DDBJ whole genome shotgun (WGS) entry which is preliminary data.</text>
</comment>
<evidence type="ECO:0000256" key="1">
    <source>
        <dbReference type="SAM" id="MobiDB-lite"/>
    </source>
</evidence>
<feature type="region of interest" description="Disordered" evidence="1">
    <location>
        <begin position="89"/>
        <end position="131"/>
    </location>
</feature>
<proteinExistence type="predicted"/>
<feature type="compositionally biased region" description="Acidic residues" evidence="1">
    <location>
        <begin position="108"/>
        <end position="131"/>
    </location>
</feature>
<evidence type="ECO:0000256" key="2">
    <source>
        <dbReference type="SAM" id="Phobius"/>
    </source>
</evidence>
<organism evidence="3 4">
    <name type="scientific">Larkinella humicola</name>
    <dbReference type="NCBI Taxonomy" id="2607654"/>
    <lineage>
        <taxon>Bacteria</taxon>
        <taxon>Pseudomonadati</taxon>
        <taxon>Bacteroidota</taxon>
        <taxon>Cytophagia</taxon>
        <taxon>Cytophagales</taxon>
        <taxon>Spirosomataceae</taxon>
        <taxon>Larkinella</taxon>
    </lineage>
</organism>
<accession>A0A5N1J545</accession>
<dbReference type="Proteomes" id="UP000326344">
    <property type="component" value="Unassembled WGS sequence"/>
</dbReference>